<dbReference type="EMBL" id="CAJZAF010000007">
    <property type="protein sequence ID" value="CAG9169791.1"/>
    <property type="molecule type" value="Genomic_DNA"/>
</dbReference>
<feature type="coiled-coil region" evidence="1">
    <location>
        <begin position="1148"/>
        <end position="1178"/>
    </location>
</feature>
<comment type="caution">
    <text evidence="4">The sequence shown here is derived from an EMBL/GenBank/DDBJ whole genome shotgun (WGS) entry which is preliminary data.</text>
</comment>
<feature type="region of interest" description="Disordered" evidence="2">
    <location>
        <begin position="294"/>
        <end position="319"/>
    </location>
</feature>
<evidence type="ECO:0000256" key="2">
    <source>
        <dbReference type="SAM" id="MobiDB-lite"/>
    </source>
</evidence>
<dbReference type="Pfam" id="PF21849">
    <property type="entry name" value="DUF6908"/>
    <property type="match status" value="1"/>
</dbReference>
<organism evidence="4 5">
    <name type="scientific">Cupriavidus pinatubonensis</name>
    <dbReference type="NCBI Taxonomy" id="248026"/>
    <lineage>
        <taxon>Bacteria</taxon>
        <taxon>Pseudomonadati</taxon>
        <taxon>Pseudomonadota</taxon>
        <taxon>Betaproteobacteria</taxon>
        <taxon>Burkholderiales</taxon>
        <taxon>Burkholderiaceae</taxon>
        <taxon>Cupriavidus</taxon>
    </lineage>
</organism>
<dbReference type="Proteomes" id="UP000701702">
    <property type="component" value="Unassembled WGS sequence"/>
</dbReference>
<evidence type="ECO:0000313" key="5">
    <source>
        <dbReference type="Proteomes" id="UP000701702"/>
    </source>
</evidence>
<name>A0ABM8WQS8_9BURK</name>
<accession>A0ABM8WQS8</accession>
<evidence type="ECO:0000256" key="1">
    <source>
        <dbReference type="SAM" id="Coils"/>
    </source>
</evidence>
<feature type="region of interest" description="Disordered" evidence="2">
    <location>
        <begin position="203"/>
        <end position="228"/>
    </location>
</feature>
<evidence type="ECO:0000259" key="3">
    <source>
        <dbReference type="Pfam" id="PF21849"/>
    </source>
</evidence>
<reference evidence="4 5" key="1">
    <citation type="submission" date="2021-08" db="EMBL/GenBank/DDBJ databases">
        <authorList>
            <person name="Peeters C."/>
        </authorList>
    </citation>
    <scope>NUCLEOTIDE SEQUENCE [LARGE SCALE GENOMIC DNA]</scope>
    <source>
        <strain evidence="4 5">LMG 23994</strain>
    </source>
</reference>
<feature type="domain" description="DUF6908" evidence="3">
    <location>
        <begin position="576"/>
        <end position="684"/>
    </location>
</feature>
<proteinExistence type="predicted"/>
<dbReference type="RefSeq" id="WP_224001243.1">
    <property type="nucleotide sequence ID" value="NZ_CAJZAF010000007.1"/>
</dbReference>
<sequence>MPTWVDLTEHEAALNVQQTQEGKVLLLRSLSGRPLPESITALGFEKRGDHYVRDTLRFTLQEIQRHFPRARSRDLAMPEIFYVAPAPAALEATAESIPTTTEKAPWQMTAAEWNQARGELRVIAGRVTASSETARIGRLAELGYGVAQWRHERALAGDTEARESLEEPITHLDVLKKALFEGMPVPFEVVAEYPELLEAADVPSAEAPRQADAESAQPTSPATEAVATTAVVRSARKRAGTERVIRAPEVERFGRRGFVSEYFVVFEDGRFPTAVEALDREQAIAFAKAERSKLEQRQPAQNGDIGATTEPRAAYDDGRSIPTAGDEVFDFRGGFGGSPVLVRGHVVARGGELRVRISGTAGMFGEQARQGLVPLTEAWTKAGEEHPYQRKMRQTKERADQDAEAFLADREKLQSDVRLSKAAGQLHLDDTHPEPGTPVEDIATGARAVVAGYHDFGAGPEPLLRFDREDFERTTGNAESRSRYRILRAEPQPWEVPLPRFLAEARHEKDEAENPLVVWRALKIPTSVKNPDAALRAVHREQVSAAYAAGKAVSFAVLMDHPEICYGVGDRAARNVSKLIGQLGIAEKLAQGESSHVTLLNPPYSDLVIERLPSPDGDRLYFTHYLEANGDRFLDSEMVFAIKPAGHLVLAETAVQNPIRGGELRGRDVSFANMFSKNLVDQGFTQAKVKWPAEDATLDAVDATTPTEAEQLVSTAAEAFPGGVPEAVAARVRFALDRLREIKLDVDRAVDLERKVGMAGRYQADTFLNRGKDIESAQAMLAEFRSLAPRNGVDAEAFIATEGGMPDLTPSPEAQAWLDDPRGPVLGSRQSPSALTVATIAARLPDTAPQRIPLYGINVAYEAERYGLPRDFYAETSYNGHSFFAPADAYRTDEFTSAERALYDAHKAGDKDAVHRHQDVMNVQMGQIVRHARASMPDSELATAGLRVGDRIRFTPQSDAQARSVEGTLAERIRSSSGNVGFEVMEDTPDAAGDKRTTRVWAAAGKLELLPMPGEAEAFAAAREEAMRTHDNPHRIEALIRGFAASRGHVMRGTWSDRFTFNIAVPEGQQELIALIEKHLPSLVEMRNTLQIDRLSDLETRSTDFGKLAEQQSDAIRNFKAGFARITQPRIDDILALAPASASAFEALEQYGAAIAEAESEQQRYEQKYAAQQAAEEQEKWAKFEPYAPGHVAKPPASKIGFTKTWAGHDQAWFQVRNGDDAAWTNGHIFDVGEPHYAGFSKHQSAKYNGTPLAQRPDIARYLAVETAEPIAPAFVQRELLKDRDAVLFSRANGEIVGLDKLYYEYIVSKHPKVSFFIAPGWSREAGGVGSIIHAKVGDQIVAGVMPMRIEALTAAQIREKIEFYRPADRPDEKLDVSDAPDVLRWEFASRQRVSGRPAATATIKVMQVDGYWYSAFDCTHNQGNHSGQLSPLSTHGDNHESEFAARFAAGNRLVETQRSLLSRHADSMMTDRQRSAAREMAVWALQTILPTHQVDAVNSGPYAGWKQAKVTEGEYRGMIGVGADNDDAIEDLRQRLEYRLSDGLRQWREIGVNRDGLSIEEDALGVRALVNGRSRSSENVVVTPFGPRLALERRSLDYLTVAELQVLRQETEAVVNPEKASAEPNHVADFFAVGDVVAGAEVSAIVDGIPVSLFRRKLSSYDPRKISGAKQCTFARAYINGEWRSLGDPWQQVRPSNAELATAIQYAQANPSTFDGDAMLRELSAEIDQENAGIENPKHRLTPIPTEILKVSQLDENSFELRFRDASQPFSVLVEYVSPGIYVPAHRQGGTGAKTSLRNAMSWAARELVGAKASYERSLAEQSRDLPRFETDTESFRELFGNPRDAASTVADVRAQFPEPSADTVTSKFGRQDTMKIPADLVLTWVDERTINVSIDDTEHRIEAQIRCHEGRLDADGRSRWTATGALGRAIGVVETELAWSRTKAARPDGGASLDDIASRYAEFMRGHAPERHNGMVGRMHREFALALVDKDYNHFIGWLARPKGQNDLSKKFFTQATGIKLPKTARDITTALYAWAGYDANEAARLETEKTQRREAALQEREAQRAIENATYALESSKVNHNGVVKTAKAFIDEIIDAGYNSLQTRKRGAVDRYRLVNQGDGRLYEIQGNMVDYARHVLKQRDDARFAQELQDDEPQLAPGL</sequence>
<keyword evidence="5" id="KW-1185">Reference proteome</keyword>
<dbReference type="InterPro" id="IPR054203">
    <property type="entry name" value="DUF6908"/>
</dbReference>
<gene>
    <name evidence="4" type="ORF">LMG23994_01665</name>
</gene>
<keyword evidence="1" id="KW-0175">Coiled coil</keyword>
<protein>
    <recommendedName>
        <fullName evidence="3">DUF6908 domain-containing protein</fullName>
    </recommendedName>
</protein>
<evidence type="ECO:0000313" key="4">
    <source>
        <dbReference type="EMBL" id="CAG9169791.1"/>
    </source>
</evidence>